<dbReference type="Proteomes" id="UP000298416">
    <property type="component" value="Unassembled WGS sequence"/>
</dbReference>
<keyword evidence="1" id="KW-1133">Transmembrane helix</keyword>
<dbReference type="PANTHER" id="PTHR36392">
    <property type="entry name" value="TRANSMEMBRANE PROTEIN"/>
    <property type="match status" value="1"/>
</dbReference>
<comment type="caution">
    <text evidence="2">The sequence shown here is derived from an EMBL/GenBank/DDBJ whole genome shotgun (WGS) entry which is preliminary data.</text>
</comment>
<organism evidence="2">
    <name type="scientific">Salvia splendens</name>
    <name type="common">Scarlet sage</name>
    <dbReference type="NCBI Taxonomy" id="180675"/>
    <lineage>
        <taxon>Eukaryota</taxon>
        <taxon>Viridiplantae</taxon>
        <taxon>Streptophyta</taxon>
        <taxon>Embryophyta</taxon>
        <taxon>Tracheophyta</taxon>
        <taxon>Spermatophyta</taxon>
        <taxon>Magnoliopsida</taxon>
        <taxon>eudicotyledons</taxon>
        <taxon>Gunneridae</taxon>
        <taxon>Pentapetalae</taxon>
        <taxon>asterids</taxon>
        <taxon>lamiids</taxon>
        <taxon>Lamiales</taxon>
        <taxon>Lamiaceae</taxon>
        <taxon>Nepetoideae</taxon>
        <taxon>Mentheae</taxon>
        <taxon>Salviinae</taxon>
        <taxon>Salvia</taxon>
        <taxon>Salvia subgen. Calosphace</taxon>
        <taxon>core Calosphace</taxon>
    </lineage>
</organism>
<evidence type="ECO:0000313" key="2">
    <source>
        <dbReference type="EMBL" id="KAG6437526.1"/>
    </source>
</evidence>
<evidence type="ECO:0000256" key="1">
    <source>
        <dbReference type="SAM" id="Phobius"/>
    </source>
</evidence>
<proteinExistence type="predicted"/>
<name>A0A8X8YRX6_SALSN</name>
<gene>
    <name evidence="2" type="ORF">SASPL_102444</name>
</gene>
<dbReference type="PANTHER" id="PTHR36392:SF1">
    <property type="entry name" value="TRANSMEMBRANE PROTEIN"/>
    <property type="match status" value="1"/>
</dbReference>
<reference evidence="2" key="1">
    <citation type="submission" date="2018-01" db="EMBL/GenBank/DDBJ databases">
        <authorList>
            <person name="Mao J.F."/>
        </authorList>
    </citation>
    <scope>NUCLEOTIDE SEQUENCE</scope>
    <source>
        <strain evidence="2">Huo1</strain>
        <tissue evidence="2">Leaf</tissue>
    </source>
</reference>
<evidence type="ECO:0000313" key="3">
    <source>
        <dbReference type="Proteomes" id="UP000298416"/>
    </source>
</evidence>
<accession>A0A8X8YRX6</accession>
<reference evidence="2" key="2">
    <citation type="submission" date="2020-08" db="EMBL/GenBank/DDBJ databases">
        <title>Plant Genome Project.</title>
        <authorList>
            <person name="Zhang R.-G."/>
        </authorList>
    </citation>
    <scope>NUCLEOTIDE SEQUENCE</scope>
    <source>
        <strain evidence="2">Huo1</strain>
        <tissue evidence="2">Leaf</tissue>
    </source>
</reference>
<keyword evidence="1" id="KW-0812">Transmembrane</keyword>
<keyword evidence="1" id="KW-0472">Membrane</keyword>
<dbReference type="AlphaFoldDB" id="A0A8X8YRX6"/>
<keyword evidence="3" id="KW-1185">Reference proteome</keyword>
<feature type="transmembrane region" description="Helical" evidence="1">
    <location>
        <begin position="46"/>
        <end position="70"/>
    </location>
</feature>
<dbReference type="EMBL" id="PNBA02000001">
    <property type="protein sequence ID" value="KAG6437526.1"/>
    <property type="molecule type" value="Genomic_DNA"/>
</dbReference>
<protein>
    <submittedName>
        <fullName evidence="2">Uncharacterized protein</fullName>
    </submittedName>
</protein>
<sequence>MPHKTRPLTALLVFTGLNALLLPTLGPVYDFVCFLPYWERRVRFFFEVYCSCSVLSSVAFFIFSLVDAGFTQRERRRQEREAASAGTVGSS</sequence>